<dbReference type="EMBL" id="VJWE01000001">
    <property type="protein sequence ID" value="TWG41050.1"/>
    <property type="molecule type" value="Genomic_DNA"/>
</dbReference>
<proteinExistence type="predicted"/>
<accession>A0A561XY57</accession>
<dbReference type="RefSeq" id="WP_056748156.1">
    <property type="nucleotide sequence ID" value="NZ_VJWE01000001.1"/>
</dbReference>
<dbReference type="AlphaFoldDB" id="A0A561XY57"/>
<dbReference type="Proteomes" id="UP000321485">
    <property type="component" value="Unassembled WGS sequence"/>
</dbReference>
<protein>
    <submittedName>
        <fullName evidence="1">Uncharacterized protein</fullName>
    </submittedName>
</protein>
<evidence type="ECO:0000313" key="2">
    <source>
        <dbReference type="Proteomes" id="UP000321485"/>
    </source>
</evidence>
<dbReference type="GeneID" id="51109124"/>
<gene>
    <name evidence="1" type="ORF">ATF69_0033</name>
</gene>
<sequence>MPLNYLDFDYSEDADGNGTLDAMASVLPAQLPALQNEIAAVLAWAHAHWPGACAPQEDGGAWHYDLHGVQEVQSPLTLSFDDATGQLHMTTGSAAPPRTTLTLTLSGSSDFCTALREAFDME</sequence>
<reference evidence="1 2" key="1">
    <citation type="journal article" date="2015" name="Stand. Genomic Sci.">
        <title>Genomic Encyclopedia of Bacterial and Archaeal Type Strains, Phase III: the genomes of soil and plant-associated and newly described type strains.</title>
        <authorList>
            <person name="Whitman W.B."/>
            <person name="Woyke T."/>
            <person name="Klenk H.P."/>
            <person name="Zhou Y."/>
            <person name="Lilburn T.G."/>
            <person name="Beck B.J."/>
            <person name="De Vos P."/>
            <person name="Vandamme P."/>
            <person name="Eisen J.A."/>
            <person name="Garrity G."/>
            <person name="Hugenholtz P."/>
            <person name="Kyrpides N.C."/>
        </authorList>
    </citation>
    <scope>NUCLEOTIDE SEQUENCE [LARGE SCALE GENOMIC DNA]</scope>
    <source>
        <strain evidence="1 2">DSM 64</strain>
    </source>
</reference>
<organism evidence="1 2">
    <name type="scientific">Acidovorax delafieldii</name>
    <name type="common">Pseudomonas delafieldii</name>
    <dbReference type="NCBI Taxonomy" id="47920"/>
    <lineage>
        <taxon>Bacteria</taxon>
        <taxon>Pseudomonadati</taxon>
        <taxon>Pseudomonadota</taxon>
        <taxon>Betaproteobacteria</taxon>
        <taxon>Burkholderiales</taxon>
        <taxon>Comamonadaceae</taxon>
        <taxon>Acidovorax</taxon>
    </lineage>
</organism>
<evidence type="ECO:0000313" key="1">
    <source>
        <dbReference type="EMBL" id="TWG41050.1"/>
    </source>
</evidence>
<comment type="caution">
    <text evidence="1">The sequence shown here is derived from an EMBL/GenBank/DDBJ whole genome shotgun (WGS) entry which is preliminary data.</text>
</comment>
<name>A0A561XY57_ACIDE</name>